<dbReference type="Proteomes" id="UP000596742">
    <property type="component" value="Unassembled WGS sequence"/>
</dbReference>
<dbReference type="AlphaFoldDB" id="A0A8B6FFT0"/>
<dbReference type="InterPro" id="IPR021109">
    <property type="entry name" value="Peptidase_aspartic_dom_sf"/>
</dbReference>
<dbReference type="EMBL" id="UYJE01006605">
    <property type="protein sequence ID" value="VDI47372.1"/>
    <property type="molecule type" value="Genomic_DNA"/>
</dbReference>
<keyword evidence="5" id="KW-1185">Reference proteome</keyword>
<evidence type="ECO:0000313" key="4">
    <source>
        <dbReference type="EMBL" id="VDI47372.1"/>
    </source>
</evidence>
<name>A0A8B6FFT0_MYTGA</name>
<dbReference type="PROSITE" id="PS00141">
    <property type="entry name" value="ASP_PROTEASE"/>
    <property type="match status" value="1"/>
</dbReference>
<dbReference type="SUPFAM" id="SSF50630">
    <property type="entry name" value="Acid proteases"/>
    <property type="match status" value="1"/>
</dbReference>
<keyword evidence="1" id="KW-0378">Hydrolase</keyword>
<dbReference type="OrthoDB" id="6168072at2759"/>
<feature type="domain" description="Peptidase A2" evidence="3">
    <location>
        <begin position="574"/>
        <end position="589"/>
    </location>
</feature>
<protein>
    <recommendedName>
        <fullName evidence="3">Peptidase A2 domain-containing protein</fullName>
    </recommendedName>
</protein>
<dbReference type="GO" id="GO:0006508">
    <property type="term" value="P:proteolysis"/>
    <property type="evidence" value="ECO:0007669"/>
    <property type="project" value="InterPro"/>
</dbReference>
<gene>
    <name evidence="4" type="ORF">MGAL_10B029504</name>
</gene>
<dbReference type="InterPro" id="IPR001969">
    <property type="entry name" value="Aspartic_peptidase_AS"/>
</dbReference>
<dbReference type="PANTHER" id="PTHR45823:SF1">
    <property type="entry name" value="T-SNARE COILED-COIL HOMOLOGY DOMAIN-CONTAINING PROTEIN"/>
    <property type="match status" value="1"/>
</dbReference>
<evidence type="ECO:0000256" key="2">
    <source>
        <dbReference type="SAM" id="MobiDB-lite"/>
    </source>
</evidence>
<dbReference type="InterPro" id="IPR005162">
    <property type="entry name" value="Retrotrans_gag_dom"/>
</dbReference>
<accession>A0A8B6FFT0</accession>
<reference evidence="4" key="1">
    <citation type="submission" date="2018-11" db="EMBL/GenBank/DDBJ databases">
        <authorList>
            <person name="Alioto T."/>
            <person name="Alioto T."/>
        </authorList>
    </citation>
    <scope>NUCLEOTIDE SEQUENCE</scope>
</reference>
<feature type="region of interest" description="Disordered" evidence="2">
    <location>
        <begin position="171"/>
        <end position="204"/>
    </location>
</feature>
<evidence type="ECO:0000313" key="5">
    <source>
        <dbReference type="Proteomes" id="UP000596742"/>
    </source>
</evidence>
<feature type="compositionally biased region" description="Basic and acidic residues" evidence="2">
    <location>
        <begin position="825"/>
        <end position="835"/>
    </location>
</feature>
<dbReference type="Pfam" id="PF03732">
    <property type="entry name" value="Retrotrans_gag"/>
    <property type="match status" value="1"/>
</dbReference>
<evidence type="ECO:0000256" key="1">
    <source>
        <dbReference type="ARBA" id="ARBA00022801"/>
    </source>
</evidence>
<comment type="caution">
    <text evidence="4">The sequence shown here is derived from an EMBL/GenBank/DDBJ whole genome shotgun (WGS) entry which is preliminary data.</text>
</comment>
<evidence type="ECO:0000259" key="3">
    <source>
        <dbReference type="PROSITE" id="PS50175"/>
    </source>
</evidence>
<organism evidence="4 5">
    <name type="scientific">Mytilus galloprovincialis</name>
    <name type="common">Mediterranean mussel</name>
    <dbReference type="NCBI Taxonomy" id="29158"/>
    <lineage>
        <taxon>Eukaryota</taxon>
        <taxon>Metazoa</taxon>
        <taxon>Spiralia</taxon>
        <taxon>Lophotrochozoa</taxon>
        <taxon>Mollusca</taxon>
        <taxon>Bivalvia</taxon>
        <taxon>Autobranchia</taxon>
        <taxon>Pteriomorphia</taxon>
        <taxon>Mytilida</taxon>
        <taxon>Mytiloidea</taxon>
        <taxon>Mytilidae</taxon>
        <taxon>Mytilinae</taxon>
        <taxon>Mytilus</taxon>
    </lineage>
</organism>
<feature type="region of interest" description="Disordered" evidence="2">
    <location>
        <begin position="817"/>
        <end position="850"/>
    </location>
</feature>
<dbReference type="PROSITE" id="PS50175">
    <property type="entry name" value="ASP_PROT_RETROV"/>
    <property type="match status" value="1"/>
</dbReference>
<sequence length="850" mass="96949">MYNLRDRSRIPQGSNSLSRGITTLASPIIPTWSVASTNIDTCSFGDVTSHNYLASNQAISLNQGEINTSPRPFSSTASNIQREVSTNPFLFPTQSKSDSAIATITREKSCESDEIIKMRQELEALRNENLQKSYESEEMVKMRQELEALRNFKNLQMKNNAQHFTEKVQNSYAETQQRSTNSCNNIRLPETQQRSTNSCNSITLPETQQRPTYSYNNTTLPDTQQRSTHTYMDTALSETQPQPSYAYANTTIPEIQHRPNYSCTSTIMPEIQQHPDYQQYPNNSSVSNWLPRQQYGRPQQQYHNIENSKIDNGRRNRVPFYNGRDPWSAYFMQFELIAEINRWDTDTKAIELVTALKDEAMVYASYLSPETKRSFFGLCAAMSNRFGDHGYPETYRQELHTLRKQGKENIHEYASRVEMLVRRSFPTIDVATHSTLSVEYMLRGLPDQSIAIELLTKRITSMTEAIHQVTLYETYKRGNKDRNIRQLSMQETVDFDEVKDITTRNGPCGDEFDALTHDLSLNLLFEGFDELQKSTPSDVIGSAEPSQAIEKNIVIDRVRAATITVPLVINKVETKAVIDTGAEVTVLSEELYSKIPKDMRPELKKATRNLVVAEAGKHMTTRGIAQIEMKLGNEIFTWPIVLLGCDLIDEKDITINCKRGLQLNGEWIECQTTRQIDGIARVRIKEAITIPANSEIIIAGEGYDTEGLSSRYSILEPVVEDSRKIMVASTHADMCEYIGNITSASYKGNQTDKVDVQMLPELLQHATEDNLSVTDENVPVTEEIVNVIVTEEDGNMFCQEEKISQLKEGLHKTDLDQTTNEFENEEHVTRDTQKDWRKRKKRRKVDTEAR</sequence>
<proteinExistence type="predicted"/>
<dbReference type="InterPro" id="IPR001995">
    <property type="entry name" value="Peptidase_A2_cat"/>
</dbReference>
<dbReference type="Gene3D" id="2.40.70.10">
    <property type="entry name" value="Acid Proteases"/>
    <property type="match status" value="1"/>
</dbReference>
<dbReference type="GO" id="GO:0004190">
    <property type="term" value="F:aspartic-type endopeptidase activity"/>
    <property type="evidence" value="ECO:0007669"/>
    <property type="project" value="InterPro"/>
</dbReference>
<dbReference type="PANTHER" id="PTHR45823">
    <property type="entry name" value="T-SNARE COILED-COIL HOMOLOGY DOMAIN-CONTAINING PROTEIN"/>
    <property type="match status" value="1"/>
</dbReference>